<dbReference type="Proteomes" id="UP000051952">
    <property type="component" value="Unassembled WGS sequence"/>
</dbReference>
<proteinExistence type="predicted"/>
<name>A0A0S4KI76_BODSA</name>
<sequence length="333" mass="36998">MQVRSDEELGKLGNAFAANPHEVYETMKAMSHESLTLLAMQLLSRTAAPLTGPASSSRVGASAIQMRKQRLALNHSLRSQSTSMMASSQSNRSLMSFQLAGRRRVTASSAHPHNRNLLGTSPQQAPNSSLTTTSSVEHRLVSFTQEAPGIEVTNSDGGGGGGDGSSAHRANSSSGALAMLEFLLDDVDVVRRMSTHELEQSLKECGMAIFEERMIPLNQIYFYQDYICNQFMEGRFLTDTIRQLSKGELTPEMLPRMDCLFYNNRWYGMGNRRLACFHYVYRHEPTRLIPVRALVIPQGQHLFPQGNGLTVKLGGGHFLDGYMMFAMKHCTTW</sequence>
<feature type="compositionally biased region" description="Polar residues" evidence="1">
    <location>
        <begin position="106"/>
        <end position="132"/>
    </location>
</feature>
<dbReference type="EMBL" id="CYKH01000774">
    <property type="protein sequence ID" value="CUI14216.1"/>
    <property type="molecule type" value="Genomic_DNA"/>
</dbReference>
<evidence type="ECO:0000256" key="1">
    <source>
        <dbReference type="SAM" id="MobiDB-lite"/>
    </source>
</evidence>
<accession>A0A0S4KI76</accession>
<dbReference type="OrthoDB" id="414567at2759"/>
<feature type="region of interest" description="Disordered" evidence="1">
    <location>
        <begin position="147"/>
        <end position="170"/>
    </location>
</feature>
<reference evidence="3" key="1">
    <citation type="submission" date="2015-09" db="EMBL/GenBank/DDBJ databases">
        <authorList>
            <consortium name="Pathogen Informatics"/>
        </authorList>
    </citation>
    <scope>NUCLEOTIDE SEQUENCE [LARGE SCALE GENOMIC DNA]</scope>
    <source>
        <strain evidence="3">Lake Konstanz</strain>
    </source>
</reference>
<dbReference type="AlphaFoldDB" id="A0A0S4KI76"/>
<evidence type="ECO:0000313" key="2">
    <source>
        <dbReference type="EMBL" id="CUI14216.1"/>
    </source>
</evidence>
<dbReference type="VEuPathDB" id="TriTrypDB:BSAL_78470"/>
<feature type="region of interest" description="Disordered" evidence="1">
    <location>
        <begin position="103"/>
        <end position="132"/>
    </location>
</feature>
<evidence type="ECO:0000313" key="3">
    <source>
        <dbReference type="Proteomes" id="UP000051952"/>
    </source>
</evidence>
<organism evidence="2 3">
    <name type="scientific">Bodo saltans</name>
    <name type="common">Flagellated protozoan</name>
    <dbReference type="NCBI Taxonomy" id="75058"/>
    <lineage>
        <taxon>Eukaryota</taxon>
        <taxon>Discoba</taxon>
        <taxon>Euglenozoa</taxon>
        <taxon>Kinetoplastea</taxon>
        <taxon>Metakinetoplastina</taxon>
        <taxon>Eubodonida</taxon>
        <taxon>Bodonidae</taxon>
        <taxon>Bodo</taxon>
    </lineage>
</organism>
<keyword evidence="3" id="KW-1185">Reference proteome</keyword>
<protein>
    <submittedName>
        <fullName evidence="2">Uncharacterized protein</fullName>
    </submittedName>
</protein>
<gene>
    <name evidence="2" type="ORF">BSAL_78470</name>
</gene>